<dbReference type="GO" id="GO:0003824">
    <property type="term" value="F:catalytic activity"/>
    <property type="evidence" value="ECO:0007669"/>
    <property type="project" value="InterPro"/>
</dbReference>
<proteinExistence type="predicted"/>
<evidence type="ECO:0000313" key="2">
    <source>
        <dbReference type="EMBL" id="AXR06185.1"/>
    </source>
</evidence>
<dbReference type="InterPro" id="IPR035994">
    <property type="entry name" value="Nucleoside_phosphorylase_sf"/>
</dbReference>
<name>A0A346NKX8_9ALTE</name>
<dbReference type="OrthoDB" id="109937at2"/>
<dbReference type="PIRSF" id="PIRSF013171">
    <property type="entry name" value="Pur_nuclsid_perm"/>
    <property type="match status" value="1"/>
</dbReference>
<accession>A0A346NKX8</accession>
<protein>
    <submittedName>
        <fullName evidence="2">Purine nucleoside permease</fullName>
    </submittedName>
</protein>
<dbReference type="EMBL" id="CP031769">
    <property type="protein sequence ID" value="AXR06185.1"/>
    <property type="molecule type" value="Genomic_DNA"/>
</dbReference>
<dbReference type="KEGG" id="salm:D0Y50_07285"/>
<dbReference type="GO" id="GO:0009116">
    <property type="term" value="P:nucleoside metabolic process"/>
    <property type="evidence" value="ECO:0007669"/>
    <property type="project" value="InterPro"/>
</dbReference>
<dbReference type="Pfam" id="PF06516">
    <property type="entry name" value="NUP"/>
    <property type="match status" value="1"/>
</dbReference>
<evidence type="ECO:0000313" key="3">
    <source>
        <dbReference type="Proteomes" id="UP000262073"/>
    </source>
</evidence>
<sequence length="371" mass="40792">MPYFFKGNFMRATLLTRRFICALALYCMTITFAAAAEAPLEIKAVVVTMFEIGEDAGDEPGEFQMWKAREALNTRYAFPQGFHDIYVNKETGILAMVTGMGTARASAAIMALGLDPRFDLSHAYWLVAGIAGVDPQDGTIGSAVWADYLIDGDLAHQIDAREIPADWSTGYFPLFFTEPADQSASGQPANAKNGEMYVLNASLVNWAVSLTKDTALHNNKAMDELRARYKGYPNALGKPQVMRGAQMAAATFWHGKLLNDWANEWTAYWTNNKGNFVTSGMEDTGSYQAMLYLDKAGKADKDRFMVLRTASNFTMQPPGLSAAQNLAMESSSTGYAAMQPALEAAYLVGSKVVHNIIEHWDTYKTQLPGEK</sequence>
<dbReference type="Gene3D" id="3.40.50.1580">
    <property type="entry name" value="Nucleoside phosphorylase domain"/>
    <property type="match status" value="1"/>
</dbReference>
<dbReference type="SUPFAM" id="SSF53167">
    <property type="entry name" value="Purine and uridine phosphorylases"/>
    <property type="match status" value="1"/>
</dbReference>
<gene>
    <name evidence="2" type="ORF">D0Y50_07285</name>
</gene>
<feature type="chain" id="PRO_5016758665" evidence="1">
    <location>
        <begin position="34"/>
        <end position="371"/>
    </location>
</feature>
<dbReference type="GO" id="GO:0055085">
    <property type="term" value="P:transmembrane transport"/>
    <property type="evidence" value="ECO:0007669"/>
    <property type="project" value="InterPro"/>
</dbReference>
<keyword evidence="1" id="KW-0732">Signal</keyword>
<organism evidence="2 3">
    <name type="scientific">Salinimonas sediminis</name>
    <dbReference type="NCBI Taxonomy" id="2303538"/>
    <lineage>
        <taxon>Bacteria</taxon>
        <taxon>Pseudomonadati</taxon>
        <taxon>Pseudomonadota</taxon>
        <taxon>Gammaproteobacteria</taxon>
        <taxon>Alteromonadales</taxon>
        <taxon>Alteromonadaceae</taxon>
        <taxon>Alteromonas/Salinimonas group</taxon>
        <taxon>Salinimonas</taxon>
    </lineage>
</organism>
<dbReference type="PANTHER" id="PTHR38643:SF1">
    <property type="entry name" value="PURINE NUCLEOSIDE PERMEASE C285.05-RELATED"/>
    <property type="match status" value="1"/>
</dbReference>
<evidence type="ECO:0000256" key="1">
    <source>
        <dbReference type="SAM" id="SignalP"/>
    </source>
</evidence>
<dbReference type="AlphaFoldDB" id="A0A346NKX8"/>
<feature type="signal peptide" evidence="1">
    <location>
        <begin position="1"/>
        <end position="33"/>
    </location>
</feature>
<reference evidence="2 3" key="1">
    <citation type="submission" date="2018-08" db="EMBL/GenBank/DDBJ databases">
        <title>Salinimonas sediminis sp. nov., a piezophilic bacterium isolated from a deep-sea sediment sample from the New Britain Trench.</title>
        <authorList>
            <person name="Cao J."/>
        </authorList>
    </citation>
    <scope>NUCLEOTIDE SEQUENCE [LARGE SCALE GENOMIC DNA]</scope>
    <source>
        <strain evidence="2 3">N102</strain>
    </source>
</reference>
<dbReference type="Proteomes" id="UP000262073">
    <property type="component" value="Chromosome"/>
</dbReference>
<dbReference type="InterPro" id="IPR009486">
    <property type="entry name" value="Pur_nuclsid_perm"/>
</dbReference>
<keyword evidence="3" id="KW-1185">Reference proteome</keyword>
<dbReference type="PANTHER" id="PTHR38643">
    <property type="entry name" value="PURINE NUCLEOSIDE PERMEASE C285.05-RELATED"/>
    <property type="match status" value="1"/>
</dbReference>